<evidence type="ECO:0000313" key="3">
    <source>
        <dbReference type="EMBL" id="WMV40283.1"/>
    </source>
</evidence>
<feature type="transmembrane region" description="Helical" evidence="2">
    <location>
        <begin position="96"/>
        <end position="117"/>
    </location>
</feature>
<keyword evidence="2" id="KW-0812">Transmembrane</keyword>
<feature type="region of interest" description="Disordered" evidence="1">
    <location>
        <begin position="61"/>
        <end position="89"/>
    </location>
</feature>
<protein>
    <recommendedName>
        <fullName evidence="5">Transmembrane protein</fullName>
    </recommendedName>
</protein>
<reference evidence="3" key="1">
    <citation type="submission" date="2023-08" db="EMBL/GenBank/DDBJ databases">
        <title>A de novo genome assembly of Solanum verrucosum Schlechtendal, a Mexican diploid species geographically isolated from the other diploid A-genome species in potato relatives.</title>
        <authorList>
            <person name="Hosaka K."/>
        </authorList>
    </citation>
    <scope>NUCLEOTIDE SEQUENCE</scope>
    <source>
        <tissue evidence="3">Young leaves</tissue>
    </source>
</reference>
<feature type="transmembrane region" description="Helical" evidence="2">
    <location>
        <begin position="20"/>
        <end position="38"/>
    </location>
</feature>
<name>A0AAF0U6G2_SOLVR</name>
<evidence type="ECO:0008006" key="5">
    <source>
        <dbReference type="Google" id="ProtNLM"/>
    </source>
</evidence>
<keyword evidence="4" id="KW-1185">Reference proteome</keyword>
<evidence type="ECO:0000256" key="1">
    <source>
        <dbReference type="SAM" id="MobiDB-lite"/>
    </source>
</evidence>
<evidence type="ECO:0000256" key="2">
    <source>
        <dbReference type="SAM" id="Phobius"/>
    </source>
</evidence>
<dbReference type="PANTHER" id="PTHR33919:SF1">
    <property type="entry name" value="OS09G0127700 PROTEIN"/>
    <property type="match status" value="1"/>
</dbReference>
<dbReference type="EMBL" id="CP133619">
    <property type="protein sequence ID" value="WMV40283.1"/>
    <property type="molecule type" value="Genomic_DNA"/>
</dbReference>
<sequence>MASGDVNKPWRNLPYSPGTMALGAAAVVGGIWYYMTYINKKSQPPLARVPSGNNEEWRKMADTHKMSPEEVKKAGVESSRRPPGHNPGTVLHQRGCLPYSITTMTIAGLAITGAVWYGTMYAMKKPEASAVDVAKVATGVGGPKDTHPRK</sequence>
<proteinExistence type="predicted"/>
<keyword evidence="2" id="KW-0472">Membrane</keyword>
<dbReference type="AlphaFoldDB" id="A0AAF0U6G2"/>
<gene>
    <name evidence="3" type="ORF">MTR67_033668</name>
</gene>
<dbReference type="Proteomes" id="UP001234989">
    <property type="component" value="Chromosome 8"/>
</dbReference>
<organism evidence="3 4">
    <name type="scientific">Solanum verrucosum</name>
    <dbReference type="NCBI Taxonomy" id="315347"/>
    <lineage>
        <taxon>Eukaryota</taxon>
        <taxon>Viridiplantae</taxon>
        <taxon>Streptophyta</taxon>
        <taxon>Embryophyta</taxon>
        <taxon>Tracheophyta</taxon>
        <taxon>Spermatophyta</taxon>
        <taxon>Magnoliopsida</taxon>
        <taxon>eudicotyledons</taxon>
        <taxon>Gunneridae</taxon>
        <taxon>Pentapetalae</taxon>
        <taxon>asterids</taxon>
        <taxon>lamiids</taxon>
        <taxon>Solanales</taxon>
        <taxon>Solanaceae</taxon>
        <taxon>Solanoideae</taxon>
        <taxon>Solaneae</taxon>
        <taxon>Solanum</taxon>
    </lineage>
</organism>
<feature type="compositionally biased region" description="Basic and acidic residues" evidence="1">
    <location>
        <begin position="61"/>
        <end position="80"/>
    </location>
</feature>
<keyword evidence="2" id="KW-1133">Transmembrane helix</keyword>
<accession>A0AAF0U6G2</accession>
<evidence type="ECO:0000313" key="4">
    <source>
        <dbReference type="Proteomes" id="UP001234989"/>
    </source>
</evidence>
<dbReference type="PANTHER" id="PTHR33919">
    <property type="entry name" value="OS09G0127700 PROTEIN"/>
    <property type="match status" value="1"/>
</dbReference>